<keyword evidence="3" id="KW-1185">Reference proteome</keyword>
<sequence>MLELESINAMYSPSDNLPIQNVKEWRIQASKRLEEWYSVTQHSPNRALARTIQFHDIIYYFLLFRLNRPSPGIPFPDHQMRQQSIKAALKLVDVYAHVAKQGLLFYLWHAAHHMLELGVFFLQFILGATRKYTPATIFSAEKFDPKTLIDAMETNISLFARVASRWPETEASVRSLESVTRPVLVVFGHWQRGSRPAGDSLDSKVRDSLTHLAKMVNLPNEQPFHDVSEQPGPQNTTSQESLYPSPNIGVETYRWSKYAIQNVYSPERPALIGETQPGFMYATTEGIPNNGNTGPLMGASSSHDASNDIWDLSSEQLEELFASLDQFSEDFLLAA</sequence>
<dbReference type="AlphaFoldDB" id="W9ZA98"/>
<organism evidence="2 3">
    <name type="scientific">Capronia coronata CBS 617.96</name>
    <dbReference type="NCBI Taxonomy" id="1182541"/>
    <lineage>
        <taxon>Eukaryota</taxon>
        <taxon>Fungi</taxon>
        <taxon>Dikarya</taxon>
        <taxon>Ascomycota</taxon>
        <taxon>Pezizomycotina</taxon>
        <taxon>Eurotiomycetes</taxon>
        <taxon>Chaetothyriomycetidae</taxon>
        <taxon>Chaetothyriales</taxon>
        <taxon>Herpotrichiellaceae</taxon>
        <taxon>Capronia</taxon>
    </lineage>
</organism>
<reference evidence="2 3" key="1">
    <citation type="submission" date="2013-03" db="EMBL/GenBank/DDBJ databases">
        <title>The Genome Sequence of Capronia coronata CBS 617.96.</title>
        <authorList>
            <consortium name="The Broad Institute Genomics Platform"/>
            <person name="Cuomo C."/>
            <person name="de Hoog S."/>
            <person name="Gorbushina A."/>
            <person name="Walker B."/>
            <person name="Young S.K."/>
            <person name="Zeng Q."/>
            <person name="Gargeya S."/>
            <person name="Fitzgerald M."/>
            <person name="Haas B."/>
            <person name="Abouelleil A."/>
            <person name="Allen A.W."/>
            <person name="Alvarado L."/>
            <person name="Arachchi H.M."/>
            <person name="Berlin A.M."/>
            <person name="Chapman S.B."/>
            <person name="Gainer-Dewar J."/>
            <person name="Goldberg J."/>
            <person name="Griggs A."/>
            <person name="Gujja S."/>
            <person name="Hansen M."/>
            <person name="Howarth C."/>
            <person name="Imamovic A."/>
            <person name="Ireland A."/>
            <person name="Larimer J."/>
            <person name="McCowan C."/>
            <person name="Murphy C."/>
            <person name="Pearson M."/>
            <person name="Poon T.W."/>
            <person name="Priest M."/>
            <person name="Roberts A."/>
            <person name="Saif S."/>
            <person name="Shea T."/>
            <person name="Sisk P."/>
            <person name="Sykes S."/>
            <person name="Wortman J."/>
            <person name="Nusbaum C."/>
            <person name="Birren B."/>
        </authorList>
    </citation>
    <scope>NUCLEOTIDE SEQUENCE [LARGE SCALE GENOMIC DNA]</scope>
    <source>
        <strain evidence="2 3">CBS 617.96</strain>
    </source>
</reference>
<dbReference type="CDD" id="cd12148">
    <property type="entry name" value="fungal_TF_MHR"/>
    <property type="match status" value="1"/>
</dbReference>
<dbReference type="HOGENOM" id="CLU_828997_0_0_1"/>
<dbReference type="Proteomes" id="UP000019484">
    <property type="component" value="Unassembled WGS sequence"/>
</dbReference>
<dbReference type="RefSeq" id="XP_007723633.1">
    <property type="nucleotide sequence ID" value="XM_007725443.1"/>
</dbReference>
<comment type="caution">
    <text evidence="2">The sequence shown here is derived from an EMBL/GenBank/DDBJ whole genome shotgun (WGS) entry which is preliminary data.</text>
</comment>
<feature type="region of interest" description="Disordered" evidence="1">
    <location>
        <begin position="220"/>
        <end position="244"/>
    </location>
</feature>
<evidence type="ECO:0008006" key="4">
    <source>
        <dbReference type="Google" id="ProtNLM"/>
    </source>
</evidence>
<dbReference type="GeneID" id="19159432"/>
<dbReference type="EMBL" id="AMWN01000003">
    <property type="protein sequence ID" value="EXJ91439.1"/>
    <property type="molecule type" value="Genomic_DNA"/>
</dbReference>
<name>W9ZA98_9EURO</name>
<accession>W9ZA98</accession>
<protein>
    <recommendedName>
        <fullName evidence="4">Transcription factor domain-containing protein</fullName>
    </recommendedName>
</protein>
<evidence type="ECO:0000256" key="1">
    <source>
        <dbReference type="SAM" id="MobiDB-lite"/>
    </source>
</evidence>
<evidence type="ECO:0000313" key="3">
    <source>
        <dbReference type="Proteomes" id="UP000019484"/>
    </source>
</evidence>
<gene>
    <name evidence="2" type="ORF">A1O1_04551</name>
</gene>
<evidence type="ECO:0000313" key="2">
    <source>
        <dbReference type="EMBL" id="EXJ91439.1"/>
    </source>
</evidence>
<proteinExistence type="predicted"/>
<feature type="compositionally biased region" description="Polar residues" evidence="1">
    <location>
        <begin position="231"/>
        <end position="244"/>
    </location>
</feature>